<keyword evidence="8" id="KW-1185">Reference proteome</keyword>
<name>A0A0U5L0S5_9GAMM</name>
<comment type="similarity">
    <text evidence="6">Belongs to the methyltransferase superfamily. METTL16/RlmF family.</text>
</comment>
<dbReference type="GO" id="GO:0052907">
    <property type="term" value="F:23S rRNA (adenine(1618)-N(6))-methyltransferase activity"/>
    <property type="evidence" value="ECO:0007669"/>
    <property type="project" value="UniProtKB-EC"/>
</dbReference>
<dbReference type="CDD" id="cd02440">
    <property type="entry name" value="AdoMet_MTases"/>
    <property type="match status" value="1"/>
</dbReference>
<evidence type="ECO:0000313" key="8">
    <source>
        <dbReference type="Proteomes" id="UP000059419"/>
    </source>
</evidence>
<keyword evidence="3 6" id="KW-0489">Methyltransferase</keyword>
<keyword evidence="4 6" id="KW-0808">Transferase</keyword>
<dbReference type="GeneID" id="84613755"/>
<dbReference type="SUPFAM" id="SSF53335">
    <property type="entry name" value="S-adenosyl-L-methionine-dependent methyltransferases"/>
    <property type="match status" value="1"/>
</dbReference>
<accession>A0A0U5L0S5</accession>
<evidence type="ECO:0000313" key="7">
    <source>
        <dbReference type="EMBL" id="CUU23439.1"/>
    </source>
</evidence>
<dbReference type="PATRIC" id="fig|1619313.3.peg.1248"/>
<proteinExistence type="inferred from homology"/>
<dbReference type="Gene3D" id="3.40.50.150">
    <property type="entry name" value="Vaccinia Virus protein VP39"/>
    <property type="match status" value="1"/>
</dbReference>
<dbReference type="RefSeq" id="WP_067429004.1">
    <property type="nucleotide sequence ID" value="NZ_CP073262.1"/>
</dbReference>
<dbReference type="STRING" id="1619313.EM595_1204"/>
<dbReference type="Pfam" id="PF05971">
    <property type="entry name" value="Methyltransf_10"/>
    <property type="match status" value="1"/>
</dbReference>
<dbReference type="FunFam" id="3.40.50.150:FF:000045">
    <property type="entry name" value="Ribosomal RNA large subunit methyltransferase F"/>
    <property type="match status" value="1"/>
</dbReference>
<dbReference type="GO" id="GO:0070475">
    <property type="term" value="P:rRNA base methylation"/>
    <property type="evidence" value="ECO:0007669"/>
    <property type="project" value="TreeGrafter"/>
</dbReference>
<organism evidence="7 8">
    <name type="scientific">Duffyella gerundensis</name>
    <dbReference type="NCBI Taxonomy" id="1619313"/>
    <lineage>
        <taxon>Bacteria</taxon>
        <taxon>Pseudomonadati</taxon>
        <taxon>Pseudomonadota</taxon>
        <taxon>Gammaproteobacteria</taxon>
        <taxon>Enterobacterales</taxon>
        <taxon>Erwiniaceae</taxon>
        <taxon>Duffyella</taxon>
    </lineage>
</organism>
<dbReference type="PANTHER" id="PTHR13393:SF0">
    <property type="entry name" value="RNA N6-ADENOSINE-METHYLTRANSFERASE METTL16"/>
    <property type="match status" value="1"/>
</dbReference>
<dbReference type="EC" id="2.1.1.181" evidence="6"/>
<dbReference type="NCBIfam" id="NF008725">
    <property type="entry name" value="PRK11727.1"/>
    <property type="match status" value="1"/>
</dbReference>
<dbReference type="OrthoDB" id="1115728at2"/>
<evidence type="ECO:0000256" key="2">
    <source>
        <dbReference type="ARBA" id="ARBA00022552"/>
    </source>
</evidence>
<dbReference type="InterPro" id="IPR029063">
    <property type="entry name" value="SAM-dependent_MTases_sf"/>
</dbReference>
<dbReference type="PIRSF" id="PIRSF029038">
    <property type="entry name" value="Mtase_YbiN_prd"/>
    <property type="match status" value="1"/>
</dbReference>
<dbReference type="InterPro" id="IPR010286">
    <property type="entry name" value="METTL16/RlmF"/>
</dbReference>
<dbReference type="InterPro" id="IPR016909">
    <property type="entry name" value="rRNA_lsu_MeTfrase_F"/>
</dbReference>
<dbReference type="GO" id="GO:0005737">
    <property type="term" value="C:cytoplasm"/>
    <property type="evidence" value="ECO:0007669"/>
    <property type="project" value="UniProtKB-SubCell"/>
</dbReference>
<dbReference type="HAMAP" id="MF_01848">
    <property type="entry name" value="23SrRNA_methyltr_F"/>
    <property type="match status" value="1"/>
</dbReference>
<reference evidence="8" key="1">
    <citation type="submission" date="2015-11" db="EMBL/GenBank/DDBJ databases">
        <authorList>
            <person name="Blom J."/>
        </authorList>
    </citation>
    <scope>NUCLEOTIDE SEQUENCE [LARGE SCALE GENOMIC DNA]</scope>
</reference>
<evidence type="ECO:0000256" key="5">
    <source>
        <dbReference type="ARBA" id="ARBA00022691"/>
    </source>
</evidence>
<protein>
    <recommendedName>
        <fullName evidence="6">Ribosomal RNA large subunit methyltransferase F</fullName>
        <ecNumber evidence="6">2.1.1.181</ecNumber>
    </recommendedName>
    <alternativeName>
        <fullName evidence="6">23S rRNA mA1618 methyltransferase</fullName>
    </alternativeName>
    <alternativeName>
        <fullName evidence="6">rRNA adenine N-6-methyltransferase</fullName>
    </alternativeName>
</protein>
<gene>
    <name evidence="6 7" type="primary">rlmF</name>
    <name evidence="7" type="ORF">EM595_1204</name>
</gene>
<evidence type="ECO:0000256" key="6">
    <source>
        <dbReference type="HAMAP-Rule" id="MF_01848"/>
    </source>
</evidence>
<dbReference type="PANTHER" id="PTHR13393">
    <property type="entry name" value="SAM-DEPENDENT METHYLTRANSFERASE"/>
    <property type="match status" value="1"/>
</dbReference>
<keyword evidence="2 6" id="KW-0698">rRNA processing</keyword>
<dbReference type="AlphaFoldDB" id="A0A0U5L0S5"/>
<comment type="subcellular location">
    <subcellularLocation>
        <location evidence="6">Cytoplasm</location>
    </subcellularLocation>
</comment>
<keyword evidence="1 6" id="KW-0963">Cytoplasm</keyword>
<keyword evidence="5 6" id="KW-0949">S-adenosyl-L-methionine</keyword>
<evidence type="ECO:0000256" key="4">
    <source>
        <dbReference type="ARBA" id="ARBA00022679"/>
    </source>
</evidence>
<comment type="catalytic activity">
    <reaction evidence="6">
        <text>adenosine(1618) in 23S rRNA + S-adenosyl-L-methionine = N(6)-methyladenosine(1618) in 23S rRNA + S-adenosyl-L-homocysteine + H(+)</text>
        <dbReference type="Rhea" id="RHEA:16497"/>
        <dbReference type="Rhea" id="RHEA-COMP:10229"/>
        <dbReference type="Rhea" id="RHEA-COMP:10231"/>
        <dbReference type="ChEBI" id="CHEBI:15378"/>
        <dbReference type="ChEBI" id="CHEBI:57856"/>
        <dbReference type="ChEBI" id="CHEBI:59789"/>
        <dbReference type="ChEBI" id="CHEBI:74411"/>
        <dbReference type="ChEBI" id="CHEBI:74449"/>
        <dbReference type="EC" id="2.1.1.181"/>
    </reaction>
</comment>
<dbReference type="EMBL" id="LN907827">
    <property type="protein sequence ID" value="CUU23439.1"/>
    <property type="molecule type" value="Genomic_DNA"/>
</dbReference>
<evidence type="ECO:0000256" key="3">
    <source>
        <dbReference type="ARBA" id="ARBA00022603"/>
    </source>
</evidence>
<dbReference type="KEGG" id="ege:EM595_1204"/>
<dbReference type="Proteomes" id="UP000059419">
    <property type="component" value="Chromosome 1"/>
</dbReference>
<evidence type="ECO:0000256" key="1">
    <source>
        <dbReference type="ARBA" id="ARBA00022490"/>
    </source>
</evidence>
<comment type="function">
    <text evidence="6">Specifically methylates the adenine in position 1618 of 23S rRNA.</text>
</comment>
<sequence length="312" mass="34729">MKNTAEKSGLHPRNRHRQRYDFSALVATHPPLGEKIAVNTWGDTSIDFADPEAVKALNQALLHHFYGVAHWTLPDGFLCPPVPGRADYLHHLADLLAEDHGNSVPTHCNVLDIGCGANCIYPLIGQAEYGWRFTGTEVSEPALRAANAIVAANPGLQRSIRLRRQKLDNAILNGVIHKNEFYHATICNPPFHASAEAAQEGSSRKQRNLGQKSSAPLNFGGQQHELWCEGGEQAFIAQMITESVDFARQCIWFTSLVSRKEHLPALRDQLRELDVAEVRIIDMAQGQKQSRFIAWSFMDKGTRAKRLTKPTA</sequence>